<dbReference type="InterPro" id="IPR007459">
    <property type="entry name" value="DNA_pol3_chi"/>
</dbReference>
<keyword evidence="2" id="KW-1185">Reference proteome</keyword>
<organism evidence="1 2">
    <name type="scientific">Acidovorax ebreus (strain TPSY)</name>
    <name type="common">Diaphorobacter sp. (strain TPSY)</name>
    <dbReference type="NCBI Taxonomy" id="535289"/>
    <lineage>
        <taxon>Bacteria</taxon>
        <taxon>Pseudomonadati</taxon>
        <taxon>Pseudomonadota</taxon>
        <taxon>Betaproteobacteria</taxon>
        <taxon>Burkholderiales</taxon>
        <taxon>Comamonadaceae</taxon>
        <taxon>Diaphorobacter</taxon>
    </lineage>
</organism>
<gene>
    <name evidence="1" type="ordered locus">Dtpsy_1726</name>
</gene>
<dbReference type="Proteomes" id="UP000000450">
    <property type="component" value="Chromosome"/>
</dbReference>
<dbReference type="SUPFAM" id="SSF102400">
    <property type="entry name" value="DNA polymerase III chi subunit"/>
    <property type="match status" value="1"/>
</dbReference>
<dbReference type="AlphaFoldDB" id="A0A9J9QCD4"/>
<dbReference type="EMBL" id="CP001392">
    <property type="protein sequence ID" value="ACM33183.1"/>
    <property type="molecule type" value="Genomic_DNA"/>
</dbReference>
<dbReference type="GO" id="GO:0032298">
    <property type="term" value="P:positive regulation of DNA-templated DNA replication initiation"/>
    <property type="evidence" value="ECO:0007669"/>
    <property type="project" value="TreeGrafter"/>
</dbReference>
<dbReference type="KEGG" id="dia:Dtpsy_1726"/>
<protein>
    <submittedName>
        <fullName evidence="1">DNA polymerase III chi subunit HolC</fullName>
    </submittedName>
</protein>
<dbReference type="Pfam" id="PF04364">
    <property type="entry name" value="DNA_pol3_chi"/>
    <property type="match status" value="1"/>
</dbReference>
<dbReference type="InterPro" id="IPR036768">
    <property type="entry name" value="PolIII_chi_sf"/>
</dbReference>
<dbReference type="PANTHER" id="PTHR38767">
    <property type="entry name" value="DNA POLYMERASE III SUBUNIT CHI"/>
    <property type="match status" value="1"/>
</dbReference>
<dbReference type="RefSeq" id="WP_015913268.1">
    <property type="nucleotide sequence ID" value="NC_011992.1"/>
</dbReference>
<evidence type="ECO:0000313" key="2">
    <source>
        <dbReference type="Proteomes" id="UP000000450"/>
    </source>
</evidence>
<dbReference type="Gene3D" id="3.40.50.10110">
    <property type="entry name" value="DNA polymerase III subunit chi"/>
    <property type="match status" value="1"/>
</dbReference>
<sequence length="146" mass="16375">MTQVAFHFNAPDKLAYVCRLVRKATRQEARVTVTGDADTLLRLDRQLWALAPSDFVGHCLGDADEEILRASPTVLVQDPRTSPNRDVLVNLGNVLPEGFAQYARVVEVVSQADEDDRKRARERWRGYAALGYDIVRHDLVLKESAG</sequence>
<dbReference type="GO" id="GO:0006260">
    <property type="term" value="P:DNA replication"/>
    <property type="evidence" value="ECO:0007669"/>
    <property type="project" value="InterPro"/>
</dbReference>
<reference evidence="1 2" key="1">
    <citation type="journal article" date="2010" name="J. Bacteriol.">
        <title>Completed genome sequence of the anaerobic iron-oxidizing bacterium Acidovorax ebreus strain TPSY.</title>
        <authorList>
            <person name="Byrne-Bailey K.G."/>
            <person name="Weber K.A."/>
            <person name="Chair A.H."/>
            <person name="Bose S."/>
            <person name="Knox T."/>
            <person name="Spanbauer T.L."/>
            <person name="Chertkov O."/>
            <person name="Coates J.D."/>
        </authorList>
    </citation>
    <scope>NUCLEOTIDE SEQUENCE [LARGE SCALE GENOMIC DNA]</scope>
    <source>
        <strain evidence="1 2">TPSY</strain>
    </source>
</reference>
<proteinExistence type="predicted"/>
<dbReference type="GO" id="GO:0003677">
    <property type="term" value="F:DNA binding"/>
    <property type="evidence" value="ECO:0007669"/>
    <property type="project" value="InterPro"/>
</dbReference>
<evidence type="ECO:0000313" key="1">
    <source>
        <dbReference type="EMBL" id="ACM33183.1"/>
    </source>
</evidence>
<accession>A0A9J9QCD4</accession>
<dbReference type="GO" id="GO:0003887">
    <property type="term" value="F:DNA-directed DNA polymerase activity"/>
    <property type="evidence" value="ECO:0007669"/>
    <property type="project" value="InterPro"/>
</dbReference>
<dbReference type="PANTHER" id="PTHR38767:SF1">
    <property type="entry name" value="DNA POLYMERASE III SUBUNIT CHI"/>
    <property type="match status" value="1"/>
</dbReference>
<name>A0A9J9QCD4_ACIET</name>